<dbReference type="Proteomes" id="UP000316649">
    <property type="component" value="Unassembled WGS sequence"/>
</dbReference>
<dbReference type="RefSeq" id="WP_144358347.1">
    <property type="nucleotide sequence ID" value="NZ_VMNH01000006.1"/>
</dbReference>
<feature type="domain" description="Phasin" evidence="1">
    <location>
        <begin position="11"/>
        <end position="106"/>
    </location>
</feature>
<comment type="caution">
    <text evidence="2">The sequence shown here is derived from an EMBL/GenBank/DDBJ whole genome shotgun (WGS) entry which is preliminary data.</text>
</comment>
<accession>A0A558DKA1</accession>
<reference evidence="2 3" key="1">
    <citation type="submission" date="2019-07" db="EMBL/GenBank/DDBJ databases">
        <title>The pathways for chlorine oxyanion respiration interact through the shared metabolite chlorate.</title>
        <authorList>
            <person name="Barnum T.P."/>
            <person name="Cheng Y."/>
            <person name="Hill K.A."/>
            <person name="Lucas L.N."/>
            <person name="Carlson H.K."/>
            <person name="Coates J.D."/>
        </authorList>
    </citation>
    <scope>NUCLEOTIDE SEQUENCE [LARGE SCALE GENOMIC DNA]</scope>
    <source>
        <strain evidence="2 3">BK-1</strain>
    </source>
</reference>
<protein>
    <submittedName>
        <fullName evidence="2">Phasin family protein</fullName>
    </submittedName>
</protein>
<evidence type="ECO:0000259" key="1">
    <source>
        <dbReference type="Pfam" id="PF09361"/>
    </source>
</evidence>
<organism evidence="2 3">
    <name type="scientific">Sedimenticola selenatireducens</name>
    <dbReference type="NCBI Taxonomy" id="191960"/>
    <lineage>
        <taxon>Bacteria</taxon>
        <taxon>Pseudomonadati</taxon>
        <taxon>Pseudomonadota</taxon>
        <taxon>Gammaproteobacteria</taxon>
        <taxon>Chromatiales</taxon>
        <taxon>Sedimenticolaceae</taxon>
        <taxon>Sedimenticola</taxon>
    </lineage>
</organism>
<dbReference type="AlphaFoldDB" id="A0A558DKA1"/>
<gene>
    <name evidence="2" type="ORF">FHP88_07140</name>
</gene>
<dbReference type="EMBL" id="VMNH01000006">
    <property type="protein sequence ID" value="TVO76331.1"/>
    <property type="molecule type" value="Genomic_DNA"/>
</dbReference>
<name>A0A558DKA1_9GAMM</name>
<dbReference type="Pfam" id="PF09361">
    <property type="entry name" value="Phasin_2"/>
    <property type="match status" value="1"/>
</dbReference>
<dbReference type="InterPro" id="IPR018968">
    <property type="entry name" value="Phasin"/>
</dbReference>
<evidence type="ECO:0000313" key="3">
    <source>
        <dbReference type="Proteomes" id="UP000316649"/>
    </source>
</evidence>
<proteinExistence type="predicted"/>
<keyword evidence="3" id="KW-1185">Reference proteome</keyword>
<dbReference type="OrthoDB" id="7061308at2"/>
<evidence type="ECO:0000313" key="2">
    <source>
        <dbReference type="EMBL" id="TVO76331.1"/>
    </source>
</evidence>
<sequence>MKTTAVNLDAMKEIGVAGFEAARSLGELNLRTWEKLIEKQTEAFGLFVDAGIELVKVTSEQKDIKELVNAEMNVAKQFGENLVVKGRETLQVANDARDDYRSWAEQGVDTFTKQVNSSVKAA</sequence>